<reference evidence="1 2" key="1">
    <citation type="submission" date="2017-11" db="EMBL/GenBank/DDBJ databases">
        <title>Genome sequence of Pantoea cypripedii NE1.</title>
        <authorList>
            <person name="Nascimento F.X."/>
        </authorList>
    </citation>
    <scope>NUCLEOTIDE SEQUENCE [LARGE SCALE GENOMIC DNA]</scope>
    <source>
        <strain evidence="1 2">NE1</strain>
        <plasmid evidence="2">pne1b</plasmid>
    </source>
</reference>
<geneLocation type="plasmid" evidence="2">
    <name>pne1b</name>
</geneLocation>
<accession>A0A6B9G9L0</accession>
<dbReference type="InterPro" id="IPR058601">
    <property type="entry name" value="Phage_phiTE_015-like"/>
</dbReference>
<dbReference type="RefSeq" id="WP_208718452.1">
    <property type="nucleotide sequence ID" value="NZ_CP024770.1"/>
</dbReference>
<name>A0A6B9G9L0_PANCY</name>
<organism evidence="1 2">
    <name type="scientific">Pantoea cypripedii</name>
    <name type="common">Pectobacterium cypripedii</name>
    <name type="synonym">Erwinia cypripedii</name>
    <dbReference type="NCBI Taxonomy" id="55209"/>
    <lineage>
        <taxon>Bacteria</taxon>
        <taxon>Pseudomonadati</taxon>
        <taxon>Pseudomonadota</taxon>
        <taxon>Gammaproteobacteria</taxon>
        <taxon>Enterobacterales</taxon>
        <taxon>Erwiniaceae</taxon>
        <taxon>Pantoea</taxon>
    </lineage>
</organism>
<evidence type="ECO:0000313" key="2">
    <source>
        <dbReference type="Proteomes" id="UP000502005"/>
    </source>
</evidence>
<sequence>MDKMREEFEIWADLVGYDLLRADADYDDSATENAWSCWQHSWRASRAAIEIDMNISTVGIHGRFASIAEITKQLNNAGVKTKNL</sequence>
<dbReference type="EMBL" id="CP024770">
    <property type="protein sequence ID" value="QGY32553.1"/>
    <property type="molecule type" value="Genomic_DNA"/>
</dbReference>
<dbReference type="Pfam" id="PF26207">
    <property type="entry name" value="Phage_phiTE_015"/>
    <property type="match status" value="1"/>
</dbReference>
<gene>
    <name evidence="1" type="ORF">CUN67_26705</name>
</gene>
<proteinExistence type="predicted"/>
<dbReference type="Proteomes" id="UP000502005">
    <property type="component" value="Plasmid pNE1B"/>
</dbReference>
<keyword evidence="1" id="KW-0614">Plasmid</keyword>
<dbReference type="AlphaFoldDB" id="A0A6B9G9L0"/>
<protein>
    <submittedName>
        <fullName evidence="1">Uncharacterized protein</fullName>
    </submittedName>
</protein>
<evidence type="ECO:0000313" key="1">
    <source>
        <dbReference type="EMBL" id="QGY32553.1"/>
    </source>
</evidence>